<feature type="transmembrane region" description="Helical" evidence="1">
    <location>
        <begin position="148"/>
        <end position="174"/>
    </location>
</feature>
<keyword evidence="3" id="KW-1185">Reference proteome</keyword>
<reference evidence="2 3" key="1">
    <citation type="submission" date="2016-10" db="EMBL/GenBank/DDBJ databases">
        <authorList>
            <person name="Varghese N."/>
            <person name="Submissions S."/>
        </authorList>
    </citation>
    <scope>NUCLEOTIDE SEQUENCE [LARGE SCALE GENOMIC DNA]</scope>
    <source>
        <strain evidence="2 3">CIP 109853</strain>
    </source>
</reference>
<comment type="caution">
    <text evidence="2">The sequence shown here is derived from an EMBL/GenBank/DDBJ whole genome shotgun (WGS) entry which is preliminary data.</text>
</comment>
<evidence type="ECO:0000313" key="2">
    <source>
        <dbReference type="EMBL" id="SER17014.1"/>
    </source>
</evidence>
<dbReference type="RefSeq" id="WP_139133815.1">
    <property type="nucleotide sequence ID" value="NZ_FOFP01000016.1"/>
</dbReference>
<protein>
    <submittedName>
        <fullName evidence="2">Uncharacterized protein</fullName>
    </submittedName>
</protein>
<name>A0ABY1BM97_9PSED</name>
<evidence type="ECO:0000313" key="3">
    <source>
        <dbReference type="Proteomes" id="UP000198512"/>
    </source>
</evidence>
<dbReference type="Proteomes" id="UP000198512">
    <property type="component" value="Unassembled WGS sequence"/>
</dbReference>
<dbReference type="EMBL" id="FOFP01000016">
    <property type="protein sequence ID" value="SER17014.1"/>
    <property type="molecule type" value="Genomic_DNA"/>
</dbReference>
<feature type="transmembrane region" description="Helical" evidence="1">
    <location>
        <begin position="74"/>
        <end position="93"/>
    </location>
</feature>
<feature type="transmembrane region" description="Helical" evidence="1">
    <location>
        <begin position="20"/>
        <end position="38"/>
    </location>
</feature>
<accession>A0ABY1BM97</accession>
<keyword evidence="1" id="KW-0472">Membrane</keyword>
<keyword evidence="1" id="KW-1133">Transmembrane helix</keyword>
<keyword evidence="1" id="KW-0812">Transmembrane</keyword>
<evidence type="ECO:0000256" key="1">
    <source>
        <dbReference type="SAM" id="Phobius"/>
    </source>
</evidence>
<feature type="transmembrane region" description="Helical" evidence="1">
    <location>
        <begin position="105"/>
        <end position="128"/>
    </location>
</feature>
<proteinExistence type="predicted"/>
<sequence>MTNPFQSSAAVGVNSQPTSLAVTVLLVLLATITTYLFWSDINYFLAAQKGTLTKAGSISFLHHIYLTMFPLEVAFFRLATSASVFIFIVFSIRNKQTFANHVAPLYLYGITQLAFYILSMSAILGILNQVSGNKLLEISYWSGPTAKTLVTSILLIISMHLLPPAAFLFTCYAARSRINKQLKPSSSTNPSD</sequence>
<gene>
    <name evidence="2" type="ORF">SAMN05216600_116116</name>
</gene>
<organism evidence="2 3">
    <name type="scientific">Pseudomonas cuatrocienegasensis</name>
    <dbReference type="NCBI Taxonomy" id="543360"/>
    <lineage>
        <taxon>Bacteria</taxon>
        <taxon>Pseudomonadati</taxon>
        <taxon>Pseudomonadota</taxon>
        <taxon>Gammaproteobacteria</taxon>
        <taxon>Pseudomonadales</taxon>
        <taxon>Pseudomonadaceae</taxon>
        <taxon>Pseudomonas</taxon>
    </lineage>
</organism>